<dbReference type="InterPro" id="IPR001206">
    <property type="entry name" value="Diacylglycerol_kinase_cat_dom"/>
</dbReference>
<dbReference type="GO" id="GO:0016020">
    <property type="term" value="C:membrane"/>
    <property type="evidence" value="ECO:0007669"/>
    <property type="project" value="TreeGrafter"/>
</dbReference>
<dbReference type="Gene3D" id="2.60.200.40">
    <property type="match status" value="1"/>
</dbReference>
<dbReference type="AlphaFoldDB" id="A0AAV0BHU8"/>
<dbReference type="InterPro" id="IPR016064">
    <property type="entry name" value="NAD/diacylglycerol_kinase_sf"/>
</dbReference>
<reference evidence="3" key="1">
    <citation type="submission" date="2022-06" db="EMBL/GenBank/DDBJ databases">
        <authorList>
            <consortium name="SYNGENTA / RWTH Aachen University"/>
        </authorList>
    </citation>
    <scope>NUCLEOTIDE SEQUENCE</scope>
</reference>
<accession>A0AAV0BHU8</accession>
<dbReference type="SUPFAM" id="SSF111331">
    <property type="entry name" value="NAD kinase/diacylglycerol kinase-like"/>
    <property type="match status" value="1"/>
</dbReference>
<dbReference type="PROSITE" id="PS50146">
    <property type="entry name" value="DAGK"/>
    <property type="match status" value="1"/>
</dbReference>
<feature type="domain" description="DAGKc" evidence="2">
    <location>
        <begin position="28"/>
        <end position="170"/>
    </location>
</feature>
<dbReference type="Proteomes" id="UP001153365">
    <property type="component" value="Unassembled WGS sequence"/>
</dbReference>
<evidence type="ECO:0000313" key="4">
    <source>
        <dbReference type="Proteomes" id="UP001153365"/>
    </source>
</evidence>
<dbReference type="EMBL" id="CALTRL010005816">
    <property type="protein sequence ID" value="CAH7686803.1"/>
    <property type="molecule type" value="Genomic_DNA"/>
</dbReference>
<sequence length="432" mass="48140">LHHLERWQNSVLTRAYRIVNSAERSVNNHLRNILLIINPYGGSKKAEKIYRTVVEPILKLSDSKVQTIYTDRSGHAVQIGKEFDAEKFDVVGCVSGDGTVHELINGIGLRKDATRVFKKISISCIPAGSGNALSVNQMGPENGKNPVLATLTLLKGKPLPLDLCSVTQLSQDNQTVERSLSFLSTAFGLMADLDIGTERLRWMGDTRFLLGYIWGALKNQKRSVRLEVQVLDEQKESIHQNWKNFRDQKSDSDGNDVCNNEVGQSGMEKEDEGEGLPELVFGDVLRPVSKGWKTIETDVTSIYAGTLPFMSCDLLEFPVKVQGDGSIDVIIHRSPNWIRTMKCVIGSHVGSMFRNEDCDYLKTRAFRLTPLRKDSTGLTSDIPGQDGKSYIVVDGEEMEYRTLQVEIHNRLARVLSLDCQKLGSIGVPDSIM</sequence>
<protein>
    <submittedName>
        <fullName evidence="3">ATP-NAD kinase-like domain-containing protein</fullName>
    </submittedName>
</protein>
<keyword evidence="4" id="KW-1185">Reference proteome</keyword>
<evidence type="ECO:0000256" key="1">
    <source>
        <dbReference type="SAM" id="MobiDB-lite"/>
    </source>
</evidence>
<gene>
    <name evidence="3" type="ORF">PPACK8108_LOCUS21499</name>
</gene>
<name>A0AAV0BHU8_PHAPC</name>
<dbReference type="GO" id="GO:0046512">
    <property type="term" value="P:sphingosine biosynthetic process"/>
    <property type="evidence" value="ECO:0007669"/>
    <property type="project" value="TreeGrafter"/>
</dbReference>
<keyword evidence="3" id="KW-0808">Transferase</keyword>
<dbReference type="GO" id="GO:0001727">
    <property type="term" value="F:lipid kinase activity"/>
    <property type="evidence" value="ECO:0007669"/>
    <property type="project" value="UniProtKB-ARBA"/>
</dbReference>
<keyword evidence="3" id="KW-0418">Kinase</keyword>
<evidence type="ECO:0000313" key="3">
    <source>
        <dbReference type="EMBL" id="CAH7686803.1"/>
    </source>
</evidence>
<organism evidence="3 4">
    <name type="scientific">Phakopsora pachyrhizi</name>
    <name type="common">Asian soybean rust disease fungus</name>
    <dbReference type="NCBI Taxonomy" id="170000"/>
    <lineage>
        <taxon>Eukaryota</taxon>
        <taxon>Fungi</taxon>
        <taxon>Dikarya</taxon>
        <taxon>Basidiomycota</taxon>
        <taxon>Pucciniomycotina</taxon>
        <taxon>Pucciniomycetes</taxon>
        <taxon>Pucciniales</taxon>
        <taxon>Phakopsoraceae</taxon>
        <taxon>Phakopsora</taxon>
    </lineage>
</organism>
<evidence type="ECO:0000259" key="2">
    <source>
        <dbReference type="PROSITE" id="PS50146"/>
    </source>
</evidence>
<dbReference type="InterPro" id="IPR017438">
    <property type="entry name" value="ATP-NAD_kinase_N"/>
</dbReference>
<proteinExistence type="predicted"/>
<dbReference type="PANTHER" id="PTHR12358:SF31">
    <property type="entry name" value="ACYLGLYCEROL KINASE, MITOCHONDRIAL"/>
    <property type="match status" value="1"/>
</dbReference>
<dbReference type="PANTHER" id="PTHR12358">
    <property type="entry name" value="SPHINGOSINE KINASE"/>
    <property type="match status" value="1"/>
</dbReference>
<comment type="caution">
    <text evidence="3">The sequence shown here is derived from an EMBL/GenBank/DDBJ whole genome shotgun (WGS) entry which is preliminary data.</text>
</comment>
<dbReference type="Pfam" id="PF00781">
    <property type="entry name" value="DAGK_cat"/>
    <property type="match status" value="1"/>
</dbReference>
<feature type="non-terminal residue" evidence="3">
    <location>
        <position position="1"/>
    </location>
</feature>
<dbReference type="GO" id="GO:0005737">
    <property type="term" value="C:cytoplasm"/>
    <property type="evidence" value="ECO:0007669"/>
    <property type="project" value="TreeGrafter"/>
</dbReference>
<dbReference type="Gene3D" id="3.40.50.10330">
    <property type="entry name" value="Probable inorganic polyphosphate/atp-NAD kinase, domain 1"/>
    <property type="match status" value="1"/>
</dbReference>
<dbReference type="SMART" id="SM00046">
    <property type="entry name" value="DAGKc"/>
    <property type="match status" value="1"/>
</dbReference>
<dbReference type="GO" id="GO:0016773">
    <property type="term" value="F:phosphotransferase activity, alcohol group as acceptor"/>
    <property type="evidence" value="ECO:0007669"/>
    <property type="project" value="UniProtKB-ARBA"/>
</dbReference>
<feature type="region of interest" description="Disordered" evidence="1">
    <location>
        <begin position="246"/>
        <end position="274"/>
    </location>
</feature>
<dbReference type="InterPro" id="IPR050187">
    <property type="entry name" value="Lipid_Phosphate_FormReg"/>
</dbReference>